<accession>A0A0A9E9A1</accession>
<organism evidence="2">
    <name type="scientific">Arundo donax</name>
    <name type="common">Giant reed</name>
    <name type="synonym">Donax arundinaceus</name>
    <dbReference type="NCBI Taxonomy" id="35708"/>
    <lineage>
        <taxon>Eukaryota</taxon>
        <taxon>Viridiplantae</taxon>
        <taxon>Streptophyta</taxon>
        <taxon>Embryophyta</taxon>
        <taxon>Tracheophyta</taxon>
        <taxon>Spermatophyta</taxon>
        <taxon>Magnoliopsida</taxon>
        <taxon>Liliopsida</taxon>
        <taxon>Poales</taxon>
        <taxon>Poaceae</taxon>
        <taxon>PACMAD clade</taxon>
        <taxon>Arundinoideae</taxon>
        <taxon>Arundineae</taxon>
        <taxon>Arundo</taxon>
    </lineage>
</organism>
<dbReference type="AlphaFoldDB" id="A0A0A9E9A1"/>
<sequence length="24" mass="2749">MHCCEFSSPLLTDSSQMKKPSTYQ</sequence>
<protein>
    <submittedName>
        <fullName evidence="2">Uncharacterized protein</fullName>
    </submittedName>
</protein>
<evidence type="ECO:0000313" key="2">
    <source>
        <dbReference type="EMBL" id="JAD97359.1"/>
    </source>
</evidence>
<feature type="region of interest" description="Disordered" evidence="1">
    <location>
        <begin position="1"/>
        <end position="24"/>
    </location>
</feature>
<name>A0A0A9E9A1_ARUDO</name>
<reference evidence="2" key="1">
    <citation type="submission" date="2014-09" db="EMBL/GenBank/DDBJ databases">
        <authorList>
            <person name="Magalhaes I.L.F."/>
            <person name="Oliveira U."/>
            <person name="Santos F.R."/>
            <person name="Vidigal T.H.D.A."/>
            <person name="Brescovit A.D."/>
            <person name="Santos A.J."/>
        </authorList>
    </citation>
    <scope>NUCLEOTIDE SEQUENCE</scope>
    <source>
        <tissue evidence="2">Shoot tissue taken approximately 20 cm above the soil surface</tissue>
    </source>
</reference>
<feature type="compositionally biased region" description="Polar residues" evidence="1">
    <location>
        <begin position="9"/>
        <end position="24"/>
    </location>
</feature>
<proteinExistence type="predicted"/>
<evidence type="ECO:0000256" key="1">
    <source>
        <dbReference type="SAM" id="MobiDB-lite"/>
    </source>
</evidence>
<dbReference type="EMBL" id="GBRH01200536">
    <property type="protein sequence ID" value="JAD97359.1"/>
    <property type="molecule type" value="Transcribed_RNA"/>
</dbReference>
<reference evidence="2" key="2">
    <citation type="journal article" date="2015" name="Data Brief">
        <title>Shoot transcriptome of the giant reed, Arundo donax.</title>
        <authorList>
            <person name="Barrero R.A."/>
            <person name="Guerrero F.D."/>
            <person name="Moolhuijzen P."/>
            <person name="Goolsby J.A."/>
            <person name="Tidwell J."/>
            <person name="Bellgard S.E."/>
            <person name="Bellgard M.I."/>
        </authorList>
    </citation>
    <scope>NUCLEOTIDE SEQUENCE</scope>
    <source>
        <tissue evidence="2">Shoot tissue taken approximately 20 cm above the soil surface</tissue>
    </source>
</reference>